<gene>
    <name evidence="8" type="ORF">HYH03_013961</name>
</gene>
<keyword evidence="1" id="KW-0645">Protease</keyword>
<dbReference type="PROSITE" id="PS51892">
    <property type="entry name" value="SUBTILASE"/>
    <property type="match status" value="1"/>
</dbReference>
<protein>
    <recommendedName>
        <fullName evidence="7">Peptidase S8/S53 domain-containing protein</fullName>
    </recommendedName>
</protein>
<feature type="compositionally biased region" description="Low complexity" evidence="5">
    <location>
        <begin position="130"/>
        <end position="145"/>
    </location>
</feature>
<feature type="compositionally biased region" description="Basic and acidic residues" evidence="5">
    <location>
        <begin position="113"/>
        <end position="129"/>
    </location>
</feature>
<dbReference type="PANTHER" id="PTHR42884">
    <property type="entry name" value="PROPROTEIN CONVERTASE SUBTILISIN/KEXIN-RELATED"/>
    <property type="match status" value="1"/>
</dbReference>
<evidence type="ECO:0000313" key="9">
    <source>
        <dbReference type="Proteomes" id="UP000612055"/>
    </source>
</evidence>
<dbReference type="OrthoDB" id="371436at2759"/>
<proteinExistence type="inferred from homology"/>
<dbReference type="Gene3D" id="3.40.50.200">
    <property type="entry name" value="Peptidase S8/S53 domain"/>
    <property type="match status" value="1"/>
</dbReference>
<sequence length="540" mass="55970">MATMATRRLAAALTLLLVAACYTTAARQLKQDAPSSAAYVLGFGGSPARGAFVSAIARAGCALEDFTAEAGIATSVCPIGHLHKVSSCPSPGFPELGVNLVTKDVVFTTPGDDNGKPKPHDSDSSDDRAAAAAGASTDSSVVAGSTPPPKFFTGPITDTSALNDPFWRRQWAPKAIGAPAAWAKGINGRCVRVGLVDFVFGPPHNDLKNKYDFSVSKGFGNVDWTYNSPDPAGTYTAGIVGAEANNSDSVVGVAYGSTLIGASVSDEISGLNTMRLSKIAQGIIYAAKRKDEGGAGVDLIHANFPTDNIIDRTNEAQMTESGAFSNAVAVLNKAISFANRNGVLVVVPVGHVPYPTSGIDLTYQKANFTALCENANVLCVGAYGATGICKGTCVGNNYFCNVPKDIAGANYSQLHPQSNYGRSVDVAGPAGNPLNYPAPCWGTNAIFSTGRYNIRIVTGVPFTAAPHAAALAALYIQKAAMDKGILESELCNPARTRTIVSPGQIKTAIKRGAVMPPGNAGEMRKYFGSGLINVPNTLGL</sequence>
<dbReference type="GO" id="GO:0016485">
    <property type="term" value="P:protein processing"/>
    <property type="evidence" value="ECO:0007669"/>
    <property type="project" value="TreeGrafter"/>
</dbReference>
<dbReference type="InterPro" id="IPR000209">
    <property type="entry name" value="Peptidase_S8/S53_dom"/>
</dbReference>
<reference evidence="8" key="1">
    <citation type="journal article" date="2020" name="bioRxiv">
        <title>Comparative genomics of Chlamydomonas.</title>
        <authorList>
            <person name="Craig R.J."/>
            <person name="Hasan A.R."/>
            <person name="Ness R.W."/>
            <person name="Keightley P.D."/>
        </authorList>
    </citation>
    <scope>NUCLEOTIDE SEQUENCE</scope>
    <source>
        <strain evidence="8">CCAP 11/70</strain>
    </source>
</reference>
<dbReference type="PROSITE" id="PS51257">
    <property type="entry name" value="PROKAR_LIPOPROTEIN"/>
    <property type="match status" value="1"/>
</dbReference>
<evidence type="ECO:0000256" key="5">
    <source>
        <dbReference type="SAM" id="MobiDB-lite"/>
    </source>
</evidence>
<keyword evidence="9" id="KW-1185">Reference proteome</keyword>
<dbReference type="PANTHER" id="PTHR42884:SF14">
    <property type="entry name" value="NEUROENDOCRINE CONVERTASE 1"/>
    <property type="match status" value="1"/>
</dbReference>
<comment type="similarity">
    <text evidence="4">Belongs to the peptidase S8 family.</text>
</comment>
<dbReference type="GO" id="GO:0004252">
    <property type="term" value="F:serine-type endopeptidase activity"/>
    <property type="evidence" value="ECO:0007669"/>
    <property type="project" value="InterPro"/>
</dbReference>
<dbReference type="Pfam" id="PF00082">
    <property type="entry name" value="Peptidase_S8"/>
    <property type="match status" value="1"/>
</dbReference>
<comment type="caution">
    <text evidence="8">The sequence shown here is derived from an EMBL/GenBank/DDBJ whole genome shotgun (WGS) entry which is preliminary data.</text>
</comment>
<comment type="caution">
    <text evidence="4">Lacks conserved residue(s) required for the propagation of feature annotation.</text>
</comment>
<feature type="signal peptide" evidence="6">
    <location>
        <begin position="1"/>
        <end position="25"/>
    </location>
</feature>
<dbReference type="EMBL" id="JAEHOE010000097">
    <property type="protein sequence ID" value="KAG2487392.1"/>
    <property type="molecule type" value="Genomic_DNA"/>
</dbReference>
<name>A0A836BSR8_9CHLO</name>
<evidence type="ECO:0000256" key="3">
    <source>
        <dbReference type="ARBA" id="ARBA00022825"/>
    </source>
</evidence>
<keyword evidence="2" id="KW-0378">Hydrolase</keyword>
<dbReference type="GO" id="GO:0016020">
    <property type="term" value="C:membrane"/>
    <property type="evidence" value="ECO:0007669"/>
    <property type="project" value="TreeGrafter"/>
</dbReference>
<dbReference type="AlphaFoldDB" id="A0A836BSR8"/>
<accession>A0A836BSR8</accession>
<evidence type="ECO:0000256" key="6">
    <source>
        <dbReference type="SAM" id="SignalP"/>
    </source>
</evidence>
<keyword evidence="3" id="KW-0720">Serine protease</keyword>
<evidence type="ECO:0000256" key="1">
    <source>
        <dbReference type="ARBA" id="ARBA00022670"/>
    </source>
</evidence>
<organism evidence="8 9">
    <name type="scientific">Edaphochlamys debaryana</name>
    <dbReference type="NCBI Taxonomy" id="47281"/>
    <lineage>
        <taxon>Eukaryota</taxon>
        <taxon>Viridiplantae</taxon>
        <taxon>Chlorophyta</taxon>
        <taxon>core chlorophytes</taxon>
        <taxon>Chlorophyceae</taxon>
        <taxon>CS clade</taxon>
        <taxon>Chlamydomonadales</taxon>
        <taxon>Chlamydomonadales incertae sedis</taxon>
        <taxon>Edaphochlamys</taxon>
    </lineage>
</organism>
<feature type="chain" id="PRO_5032872112" description="Peptidase S8/S53 domain-containing protein" evidence="6">
    <location>
        <begin position="26"/>
        <end position="540"/>
    </location>
</feature>
<dbReference type="InterPro" id="IPR036852">
    <property type="entry name" value="Peptidase_S8/S53_dom_sf"/>
</dbReference>
<dbReference type="Proteomes" id="UP000612055">
    <property type="component" value="Unassembled WGS sequence"/>
</dbReference>
<evidence type="ECO:0000259" key="7">
    <source>
        <dbReference type="Pfam" id="PF00082"/>
    </source>
</evidence>
<evidence type="ECO:0000256" key="4">
    <source>
        <dbReference type="PROSITE-ProRule" id="PRU01240"/>
    </source>
</evidence>
<dbReference type="SUPFAM" id="SSF52743">
    <property type="entry name" value="Subtilisin-like"/>
    <property type="match status" value="1"/>
</dbReference>
<feature type="domain" description="Peptidase S8/S53" evidence="7">
    <location>
        <begin position="190"/>
        <end position="491"/>
    </location>
</feature>
<keyword evidence="6" id="KW-0732">Signal</keyword>
<feature type="region of interest" description="Disordered" evidence="5">
    <location>
        <begin position="108"/>
        <end position="155"/>
    </location>
</feature>
<evidence type="ECO:0000256" key="2">
    <source>
        <dbReference type="ARBA" id="ARBA00022801"/>
    </source>
</evidence>
<evidence type="ECO:0000313" key="8">
    <source>
        <dbReference type="EMBL" id="KAG2487392.1"/>
    </source>
</evidence>